<feature type="domain" description="Secretion system C-terminal sorting" evidence="5">
    <location>
        <begin position="861"/>
        <end position="931"/>
    </location>
</feature>
<dbReference type="InterPro" id="IPR001547">
    <property type="entry name" value="Glyco_hydro_5"/>
</dbReference>
<dbReference type="Pfam" id="PF18962">
    <property type="entry name" value="Por_Secre_tail"/>
    <property type="match status" value="1"/>
</dbReference>
<dbReference type="PANTHER" id="PTHR34142:SF1">
    <property type="entry name" value="GLYCOSIDE HYDROLASE FAMILY 5 DOMAIN-CONTAINING PROTEIN"/>
    <property type="match status" value="1"/>
</dbReference>
<dbReference type="InterPro" id="IPR026444">
    <property type="entry name" value="Secre_tail"/>
</dbReference>
<dbReference type="Proteomes" id="UP000324575">
    <property type="component" value="Unassembled WGS sequence"/>
</dbReference>
<gene>
    <name evidence="6" type="ORF">EZS26_002226</name>
</gene>
<evidence type="ECO:0000256" key="1">
    <source>
        <dbReference type="ARBA" id="ARBA00022801"/>
    </source>
</evidence>
<evidence type="ECO:0000256" key="2">
    <source>
        <dbReference type="ARBA" id="ARBA00023295"/>
    </source>
</evidence>
<dbReference type="SUPFAM" id="SSF51445">
    <property type="entry name" value="(Trans)glycosidases"/>
    <property type="match status" value="1"/>
</dbReference>
<dbReference type="InterPro" id="IPR017853">
    <property type="entry name" value="GH"/>
</dbReference>
<accession>A0A5M8NZR7</accession>
<name>A0A5M8NZR7_9BACT</name>
<keyword evidence="2 6" id="KW-0326">Glycosidase</keyword>
<feature type="chain" id="PRO_5024333163" evidence="3">
    <location>
        <begin position="22"/>
        <end position="933"/>
    </location>
</feature>
<feature type="domain" description="Glycoside hydrolase family 5" evidence="4">
    <location>
        <begin position="537"/>
        <end position="806"/>
    </location>
</feature>
<dbReference type="EC" id="3.2.1.4" evidence="6"/>
<proteinExistence type="predicted"/>
<keyword evidence="1 6" id="KW-0378">Hydrolase</keyword>
<keyword evidence="3" id="KW-0732">Signal</keyword>
<protein>
    <submittedName>
        <fullName evidence="6">Endoglucanase</fullName>
        <ecNumber evidence="6">3.2.1.4</ecNumber>
    </submittedName>
</protein>
<reference evidence="6 7" key="1">
    <citation type="submission" date="2019-03" db="EMBL/GenBank/DDBJ databases">
        <title>Single cell metagenomics reveals metabolic interactions within the superorganism composed of flagellate Streblomastix strix and complex community of Bacteroidetes bacteria on its surface.</title>
        <authorList>
            <person name="Treitli S.C."/>
            <person name="Kolisko M."/>
            <person name="Husnik F."/>
            <person name="Keeling P."/>
            <person name="Hampl V."/>
        </authorList>
    </citation>
    <scope>NUCLEOTIDE SEQUENCE [LARGE SCALE GENOMIC DNA]</scope>
    <source>
        <strain evidence="6">St1</strain>
    </source>
</reference>
<dbReference type="GO" id="GO:0008810">
    <property type="term" value="F:cellulase activity"/>
    <property type="evidence" value="ECO:0007669"/>
    <property type="project" value="UniProtKB-EC"/>
</dbReference>
<sequence>MKAKQLFLLFFVVCGLQGAYAQPPTSAPTPAQAATTVRSLYSNTYTNAGQGFVNPGSWAYFPTEVAVQNNANDKVLKMTRSGAGNAVGWKPGGKEYIHMDVYWESGDNVTFSIIIGAGFNANTPYTIDFAWPALQKGQWVGINVPTQAWIDAGYTDGDLDNGTFVQLRLNGTSPVIYLDNIYAYGTRPAQPVKPGNIPQAPKPTYKASGVASVFSNHYENVTDFTPQAWGSCLAEVVTIPGKSDQVVYLAGLGESPVFINTWDIQNKGIVHIDVYYEDGGTGTFSFALSNDWGGGSLKYPTTNVATRKGQWVSIDIATSEFTGLNLKEIVVLHLKGSGNFYIDNIFAYGKPGDVPGEVSDADPTVDIARAPLPLPLPDNVVSVFSDRYKSVANFQPVNSSVEFYVVKDKADRVAKVSNPDETPVSIHTWNVPATSTIHLDVYYLDGGNGTFAFELADDAAGVSKYSPTGYTFPATVREQWVAIDIPASQFATAGLKLDEIKFIRFKGSGTFFVDNLYAYTTPADDGTFKVRTQFGVNMSGAEFSGDGLYPTVEEDWAYYANKGLNLIRIPFKWERLQTSAGGPLDATALAKLKQAVEFALKYGQVVMFDMHNYARVTFKGESTSYRIGEGTLTREHYADFWRKFAAEFKNYPNIWAYDIMNEPHDMGEYDWGLSAQAAINAIREVDTKTPISIEGNSWASADNWPSQSNSLKDLLDPSGKIIYQAHCYFDADASGTYTGSYQGEVTNPQIAINRLSNFVNWLKTNNKIGMIGELGCPGNDDRWLTMLDDACAFLKANNVSLTYWSGGRHWGTSYPLNIHPDKNDLTKEKPQMAILEKYGDYYFDPVTSIHTVKEAANSVSVFPNPVKDQLTVVSEKPVQNIKVYTLFGKLVADQAGNATGEYSVNLQSLTTGNYFVRVQSEDNSVSTKKIIKL</sequence>
<evidence type="ECO:0000256" key="3">
    <source>
        <dbReference type="SAM" id="SignalP"/>
    </source>
</evidence>
<dbReference type="EMBL" id="SNRX01000016">
    <property type="protein sequence ID" value="KAA6301620.1"/>
    <property type="molecule type" value="Genomic_DNA"/>
</dbReference>
<dbReference type="AlphaFoldDB" id="A0A5M8NZR7"/>
<comment type="caution">
    <text evidence="6">The sequence shown here is derived from an EMBL/GenBank/DDBJ whole genome shotgun (WGS) entry which is preliminary data.</text>
</comment>
<evidence type="ECO:0000313" key="7">
    <source>
        <dbReference type="Proteomes" id="UP000324575"/>
    </source>
</evidence>
<dbReference type="GO" id="GO:0009251">
    <property type="term" value="P:glucan catabolic process"/>
    <property type="evidence" value="ECO:0007669"/>
    <property type="project" value="TreeGrafter"/>
</dbReference>
<organism evidence="6 7">
    <name type="scientific">Candidatus Ordinivivax streblomastigis</name>
    <dbReference type="NCBI Taxonomy" id="2540710"/>
    <lineage>
        <taxon>Bacteria</taxon>
        <taxon>Pseudomonadati</taxon>
        <taxon>Bacteroidota</taxon>
        <taxon>Bacteroidia</taxon>
        <taxon>Bacteroidales</taxon>
        <taxon>Candidatus Ordinivivax</taxon>
    </lineage>
</organism>
<evidence type="ECO:0000313" key="6">
    <source>
        <dbReference type="EMBL" id="KAA6301620.1"/>
    </source>
</evidence>
<dbReference type="PANTHER" id="PTHR34142">
    <property type="entry name" value="ENDO-BETA-1,4-GLUCANASE A"/>
    <property type="match status" value="1"/>
</dbReference>
<feature type="signal peptide" evidence="3">
    <location>
        <begin position="1"/>
        <end position="21"/>
    </location>
</feature>
<dbReference type="NCBIfam" id="TIGR04183">
    <property type="entry name" value="Por_Secre_tail"/>
    <property type="match status" value="1"/>
</dbReference>
<dbReference type="Pfam" id="PF00150">
    <property type="entry name" value="Cellulase"/>
    <property type="match status" value="1"/>
</dbReference>
<dbReference type="Gene3D" id="3.20.20.80">
    <property type="entry name" value="Glycosidases"/>
    <property type="match status" value="1"/>
</dbReference>
<evidence type="ECO:0000259" key="5">
    <source>
        <dbReference type="Pfam" id="PF18962"/>
    </source>
</evidence>
<evidence type="ECO:0000259" key="4">
    <source>
        <dbReference type="Pfam" id="PF00150"/>
    </source>
</evidence>